<evidence type="ECO:0000313" key="3">
    <source>
        <dbReference type="EMBL" id="PXY36417.1"/>
    </source>
</evidence>
<proteinExistence type="inferred from homology"/>
<evidence type="ECO:0000313" key="4">
    <source>
        <dbReference type="Proteomes" id="UP000247892"/>
    </source>
</evidence>
<dbReference type="InterPro" id="IPR012349">
    <property type="entry name" value="Split_barrel_FMN-bd"/>
</dbReference>
<keyword evidence="4" id="KW-1185">Reference proteome</keyword>
<comment type="caution">
    <text evidence="3">The sequence shown here is derived from an EMBL/GenBank/DDBJ whole genome shotgun (WGS) entry which is preliminary data.</text>
</comment>
<dbReference type="Gene3D" id="2.30.110.10">
    <property type="entry name" value="Electron Transport, Fmn-binding Protein, Chain A"/>
    <property type="match status" value="1"/>
</dbReference>
<dbReference type="SUPFAM" id="SSF50475">
    <property type="entry name" value="FMN-binding split barrel"/>
    <property type="match status" value="1"/>
</dbReference>
<dbReference type="RefSeq" id="WP_110336432.1">
    <property type="nucleotide sequence ID" value="NZ_MASU01000005.1"/>
</dbReference>
<evidence type="ECO:0000256" key="1">
    <source>
        <dbReference type="ARBA" id="ARBA00008710"/>
    </source>
</evidence>
<organism evidence="3 4">
    <name type="scientific">Prauserella flavalba</name>
    <dbReference type="NCBI Taxonomy" id="1477506"/>
    <lineage>
        <taxon>Bacteria</taxon>
        <taxon>Bacillati</taxon>
        <taxon>Actinomycetota</taxon>
        <taxon>Actinomycetes</taxon>
        <taxon>Pseudonocardiales</taxon>
        <taxon>Pseudonocardiaceae</taxon>
        <taxon>Prauserella</taxon>
    </lineage>
</organism>
<dbReference type="EMBL" id="MASU01000005">
    <property type="protein sequence ID" value="PXY36417.1"/>
    <property type="molecule type" value="Genomic_DNA"/>
</dbReference>
<sequence length="140" mass="15733">MTDVAGFNTRIIEEFRRNHGKVGGPFEGAPLLLLHTIGARSGRHRINPMMYLPDGGAYLVFASKAGADTNPDWYWNLRARPEARIEVGDRELDVRAAELRGAERDEKYRVQAEHYPGFAEYQRKTDRVIPVIALVPAISG</sequence>
<dbReference type="GO" id="GO:0005886">
    <property type="term" value="C:plasma membrane"/>
    <property type="evidence" value="ECO:0007669"/>
    <property type="project" value="TreeGrafter"/>
</dbReference>
<dbReference type="PANTHER" id="PTHR39428">
    <property type="entry name" value="F420H(2)-DEPENDENT QUINONE REDUCTASE RV1261C"/>
    <property type="match status" value="1"/>
</dbReference>
<reference evidence="3 4" key="1">
    <citation type="submission" date="2016-07" db="EMBL/GenBank/DDBJ databases">
        <title>Draft genome sequence of Prauserella sp. YIM 121212, isolated from alkaline soil.</title>
        <authorList>
            <person name="Ruckert C."/>
            <person name="Albersmeier A."/>
            <person name="Jiang C.-L."/>
            <person name="Jiang Y."/>
            <person name="Kalinowski J."/>
            <person name="Schneider O."/>
            <person name="Winkler A."/>
            <person name="Zotchev S.B."/>
        </authorList>
    </citation>
    <scope>NUCLEOTIDE SEQUENCE [LARGE SCALE GENOMIC DNA]</scope>
    <source>
        <strain evidence="3 4">YIM 121212</strain>
    </source>
</reference>
<name>A0A318LVF0_9PSEU</name>
<dbReference type="Proteomes" id="UP000247892">
    <property type="component" value="Unassembled WGS sequence"/>
</dbReference>
<dbReference type="OrthoDB" id="8225825at2"/>
<dbReference type="InterPro" id="IPR004378">
    <property type="entry name" value="F420H2_quin_Rdtase"/>
</dbReference>
<dbReference type="AlphaFoldDB" id="A0A318LVF0"/>
<dbReference type="Pfam" id="PF04075">
    <property type="entry name" value="F420H2_quin_red"/>
    <property type="match status" value="1"/>
</dbReference>
<dbReference type="PANTHER" id="PTHR39428:SF1">
    <property type="entry name" value="F420H(2)-DEPENDENT QUINONE REDUCTASE RV1261C"/>
    <property type="match status" value="1"/>
</dbReference>
<accession>A0A318LVF0</accession>
<comment type="similarity">
    <text evidence="1">Belongs to the F420H(2)-dependent quinone reductase family.</text>
</comment>
<evidence type="ECO:0000256" key="2">
    <source>
        <dbReference type="ARBA" id="ARBA00049106"/>
    </source>
</evidence>
<gene>
    <name evidence="3" type="ORF">BA062_13525</name>
</gene>
<protein>
    <submittedName>
        <fullName evidence="3">Cell entry protein</fullName>
    </submittedName>
</protein>
<dbReference type="NCBIfam" id="TIGR00026">
    <property type="entry name" value="hi_GC_TIGR00026"/>
    <property type="match status" value="1"/>
</dbReference>
<comment type="catalytic activity">
    <reaction evidence="2">
        <text>oxidized coenzyme F420-(gamma-L-Glu)(n) + a quinol + H(+) = reduced coenzyme F420-(gamma-L-Glu)(n) + a quinone</text>
        <dbReference type="Rhea" id="RHEA:39663"/>
        <dbReference type="Rhea" id="RHEA-COMP:12939"/>
        <dbReference type="Rhea" id="RHEA-COMP:14378"/>
        <dbReference type="ChEBI" id="CHEBI:15378"/>
        <dbReference type="ChEBI" id="CHEBI:24646"/>
        <dbReference type="ChEBI" id="CHEBI:132124"/>
        <dbReference type="ChEBI" id="CHEBI:133980"/>
        <dbReference type="ChEBI" id="CHEBI:139511"/>
    </reaction>
</comment>
<dbReference type="GO" id="GO:0016491">
    <property type="term" value="F:oxidoreductase activity"/>
    <property type="evidence" value="ECO:0007669"/>
    <property type="project" value="InterPro"/>
</dbReference>
<dbReference type="GO" id="GO:0070967">
    <property type="term" value="F:coenzyme F420 binding"/>
    <property type="evidence" value="ECO:0007669"/>
    <property type="project" value="TreeGrafter"/>
</dbReference>